<evidence type="ECO:0000313" key="4">
    <source>
        <dbReference type="Proteomes" id="UP000593802"/>
    </source>
</evidence>
<dbReference type="InterPro" id="IPR012337">
    <property type="entry name" value="RNaseH-like_sf"/>
</dbReference>
<evidence type="ECO:0000256" key="1">
    <source>
        <dbReference type="ARBA" id="ARBA00009277"/>
    </source>
</evidence>
<dbReference type="NCBIfam" id="NF033546">
    <property type="entry name" value="transpos_IS21"/>
    <property type="match status" value="1"/>
</dbReference>
<comment type="similarity">
    <text evidence="1">Belongs to the transposase IS21/IS408/IS1162 family.</text>
</comment>
<evidence type="ECO:0000259" key="2">
    <source>
        <dbReference type="PROSITE" id="PS50994"/>
    </source>
</evidence>
<sequence length="517" mass="59874">MYYREGKSQREIARLTGVDRKTIGKYIEQYEKQRRELEQSGNPEDAGVLIRAIVEAPKYTVGHRPARKLTEEIEKEIQRHLDENEEKRRRGQHKQVKKMIDIYEALVAENMDISYSSVKRFIRLKVEKPQEAFIKERYLPGNVCEFDWGEVKLTVNGKLQTFQMAVFTPAYSNYRYAYLFTKQTTECFQEAHALFFQEVGGVFQTMVYDNMKVAVKRFVGTEKQPTDGLLQLSIYYGFRFRFCNIHSGNEKGHVERSVEVVRRKAFAFRDTFDTLGDANRYVHEVCIRLNGKPQDTRDGCTAAECFEQERPSLLALPPMFDAARTVHARVDKYATVVVDQNHYSVPDHLVGKLVLVKIYSNRIQCFYQDYKVAEHIRLTGNHEWRLELDHYLNTLKKKPGAFAGSAALQQAPQKIKTMYEKHYTRREKEFVELLQFMQTSASLAEVEHAIDELCHIHPSHVTTDKIKVLCARSRETAPPAATLSQTAQEIAERAKAHLRAYDDLFQTHISAPEEAIA</sequence>
<dbReference type="KEGG" id="eff:skT53_35930"/>
<proteinExistence type="inferred from homology"/>
<dbReference type="SUPFAM" id="SSF53098">
    <property type="entry name" value="Ribonuclease H-like"/>
    <property type="match status" value="1"/>
</dbReference>
<reference evidence="3 4" key="1">
    <citation type="submission" date="2020-08" db="EMBL/GenBank/DDBJ databases">
        <title>Complete Genome Sequence of Effusibacillus dendaii Strain skT53, Isolated from Farmland soil.</title>
        <authorList>
            <person name="Konishi T."/>
            <person name="Kawasaki H."/>
        </authorList>
    </citation>
    <scope>NUCLEOTIDE SEQUENCE [LARGE SCALE GENOMIC DNA]</scope>
    <source>
        <strain evidence="4">skT53</strain>
    </source>
</reference>
<dbReference type="PROSITE" id="PS50994">
    <property type="entry name" value="INTEGRASE"/>
    <property type="match status" value="1"/>
</dbReference>
<keyword evidence="4" id="KW-1185">Reference proteome</keyword>
<name>A0A7I8DEH5_9BACL</name>
<dbReference type="PANTHER" id="PTHR35004">
    <property type="entry name" value="TRANSPOSASE RV3428C-RELATED"/>
    <property type="match status" value="1"/>
</dbReference>
<dbReference type="EMBL" id="AP023366">
    <property type="protein sequence ID" value="BCJ88608.1"/>
    <property type="molecule type" value="Genomic_DNA"/>
</dbReference>
<evidence type="ECO:0000313" key="3">
    <source>
        <dbReference type="EMBL" id="BCJ88608.1"/>
    </source>
</evidence>
<gene>
    <name evidence="3" type="primary">istA</name>
    <name evidence="3" type="ORF">skT53_35930</name>
</gene>
<organism evidence="3 4">
    <name type="scientific">Effusibacillus dendaii</name>
    <dbReference type="NCBI Taxonomy" id="2743772"/>
    <lineage>
        <taxon>Bacteria</taxon>
        <taxon>Bacillati</taxon>
        <taxon>Bacillota</taxon>
        <taxon>Bacilli</taxon>
        <taxon>Bacillales</taxon>
        <taxon>Alicyclobacillaceae</taxon>
        <taxon>Effusibacillus</taxon>
    </lineage>
</organism>
<dbReference type="Proteomes" id="UP000593802">
    <property type="component" value="Chromosome"/>
</dbReference>
<dbReference type="RefSeq" id="WP_226375286.1">
    <property type="nucleotide sequence ID" value="NZ_AP023366.1"/>
</dbReference>
<dbReference type="Gene3D" id="1.10.10.60">
    <property type="entry name" value="Homeodomain-like"/>
    <property type="match status" value="1"/>
</dbReference>
<dbReference type="InterPro" id="IPR054353">
    <property type="entry name" value="IstA-like_C"/>
</dbReference>
<dbReference type="InterPro" id="IPR001584">
    <property type="entry name" value="Integrase_cat-core"/>
</dbReference>
<protein>
    <submittedName>
        <fullName evidence="3">IS21 family transposase</fullName>
    </submittedName>
</protein>
<dbReference type="GO" id="GO:0015074">
    <property type="term" value="P:DNA integration"/>
    <property type="evidence" value="ECO:0007669"/>
    <property type="project" value="InterPro"/>
</dbReference>
<dbReference type="PANTHER" id="PTHR35004:SF7">
    <property type="entry name" value="INTEGRASE PROTEIN"/>
    <property type="match status" value="1"/>
</dbReference>
<dbReference type="Pfam" id="PF22483">
    <property type="entry name" value="Mu-transpos_C_2"/>
    <property type="match status" value="1"/>
</dbReference>
<dbReference type="GO" id="GO:0003676">
    <property type="term" value="F:nucleic acid binding"/>
    <property type="evidence" value="ECO:0007669"/>
    <property type="project" value="InterPro"/>
</dbReference>
<feature type="domain" description="Integrase catalytic" evidence="2">
    <location>
        <begin position="136"/>
        <end position="310"/>
    </location>
</feature>
<accession>A0A7I8DEH5</accession>
<dbReference type="Gene3D" id="3.30.420.10">
    <property type="entry name" value="Ribonuclease H-like superfamily/Ribonuclease H"/>
    <property type="match status" value="1"/>
</dbReference>
<dbReference type="AlphaFoldDB" id="A0A7I8DEH5"/>
<dbReference type="InterPro" id="IPR036397">
    <property type="entry name" value="RNaseH_sf"/>
</dbReference>